<dbReference type="NCBIfam" id="NF033902">
    <property type="entry name" value="iso_D2_wall_anc"/>
    <property type="match status" value="1"/>
</dbReference>
<dbReference type="EMBL" id="JASUBT010000007">
    <property type="protein sequence ID" value="MDL4936263.1"/>
    <property type="molecule type" value="Genomic_DNA"/>
</dbReference>
<reference evidence="5 6" key="1">
    <citation type="submission" date="2023-06" db="EMBL/GenBank/DDBJ databases">
        <title>Acute promotion of culturable opportunistic pathogens and persistent increase of antibiotic resistance following antibiotic exposure in mouse gut microbiota.</title>
        <authorList>
            <person name="Li L."/>
            <person name="Wang B."/>
            <person name="Sun Y."/>
            <person name="Wang M."/>
            <person name="Xu H."/>
        </authorList>
    </citation>
    <scope>NUCLEOTIDE SEQUENCE [LARGE SCALE GENOMIC DNA]</scope>
    <source>
        <strain evidence="5 6">CRI2_2</strain>
    </source>
</reference>
<dbReference type="RefSeq" id="WP_103300415.1">
    <property type="nucleotide sequence ID" value="NZ_CAKODH010000003.1"/>
</dbReference>
<evidence type="ECO:0000313" key="5">
    <source>
        <dbReference type="EMBL" id="MDL4936263.1"/>
    </source>
</evidence>
<evidence type="ECO:0000256" key="2">
    <source>
        <dbReference type="SAM" id="SignalP"/>
    </source>
</evidence>
<keyword evidence="2" id="KW-0732">Signal</keyword>
<feature type="chain" id="PRO_5044864937" evidence="2">
    <location>
        <begin position="36"/>
        <end position="578"/>
    </location>
</feature>
<dbReference type="Gene3D" id="2.60.40.10">
    <property type="entry name" value="Immunoglobulins"/>
    <property type="match status" value="2"/>
</dbReference>
<proteinExistence type="predicted"/>
<accession>A0ABD4ZUG0</accession>
<feature type="transmembrane region" description="Helical" evidence="1">
    <location>
        <begin position="553"/>
        <end position="571"/>
    </location>
</feature>
<organism evidence="5 6">
    <name type="scientific">Enterococcus gallinarum</name>
    <dbReference type="NCBI Taxonomy" id="1353"/>
    <lineage>
        <taxon>Bacteria</taxon>
        <taxon>Bacillati</taxon>
        <taxon>Bacillota</taxon>
        <taxon>Bacilli</taxon>
        <taxon>Lactobacillales</taxon>
        <taxon>Enterococcaceae</taxon>
        <taxon>Enterococcus</taxon>
    </lineage>
</organism>
<keyword evidence="1" id="KW-0472">Membrane</keyword>
<keyword evidence="1" id="KW-0812">Transmembrane</keyword>
<evidence type="ECO:0000313" key="6">
    <source>
        <dbReference type="Proteomes" id="UP001241571"/>
    </source>
</evidence>
<name>A0ABD4ZUG0_ENTGA</name>
<feature type="domain" description="Gram-positive pilin subunit D1 N-terminal" evidence="3">
    <location>
        <begin position="51"/>
        <end position="190"/>
    </location>
</feature>
<dbReference type="InterPro" id="IPR048052">
    <property type="entry name" value="FM1-like"/>
</dbReference>
<feature type="domain" description="SpaA-like prealbumin fold" evidence="4">
    <location>
        <begin position="498"/>
        <end position="525"/>
    </location>
</feature>
<comment type="caution">
    <text evidence="5">The sequence shown here is derived from an EMBL/GenBank/DDBJ whole genome shotgun (WGS) entry which is preliminary data.</text>
</comment>
<gene>
    <name evidence="5" type="ORF">QRX88_11105</name>
</gene>
<dbReference type="Pfam" id="PF16555">
    <property type="entry name" value="GramPos_pilinD1"/>
    <property type="match status" value="1"/>
</dbReference>
<dbReference type="InterPro" id="IPR013783">
    <property type="entry name" value="Ig-like_fold"/>
</dbReference>
<evidence type="ECO:0000259" key="3">
    <source>
        <dbReference type="Pfam" id="PF16555"/>
    </source>
</evidence>
<evidence type="ECO:0000256" key="1">
    <source>
        <dbReference type="SAM" id="Phobius"/>
    </source>
</evidence>
<dbReference type="Gene3D" id="2.60.40.740">
    <property type="match status" value="1"/>
</dbReference>
<keyword evidence="1" id="KW-1133">Transmembrane helix</keyword>
<evidence type="ECO:0000259" key="4">
    <source>
        <dbReference type="Pfam" id="PF17802"/>
    </source>
</evidence>
<feature type="signal peptide" evidence="2">
    <location>
        <begin position="1"/>
        <end position="35"/>
    </location>
</feature>
<dbReference type="Pfam" id="PF17802">
    <property type="entry name" value="SpaA"/>
    <property type="match status" value="1"/>
</dbReference>
<sequence>MKRKKKLVTKFVVATTLFTAGSLVVPAAGTLSAYAATTGPVADNTSPRSITLWKYEVKDLSELGDRGDGEMDDTVTKTPLAGIKFRIQRVTAIGDAALTNPLDQKEGTDYTIDNTFTAQTVTTGADGSVKANLGSGNAADGIYLVTELEDDRGVSPSVAKPADPFFVQVPQTDRDDLGSLIYDVVVQPKNLMESLLEPDKTVEEGRGFSNKAGNHFTWEANASLPSGLYQVASKDMVITPVYDKDGNQIADIPVSAGDEIYADYYTIRDTLNEKILLDGLTVNTKTDDASDWVALEFGTDYTVTLNGANVSAQPVTDQSENAKAVAVSLTEAGMKKVATNGDTKIQVVFETHTDKDFNGTIVNHMDVDYLSPGLKPVEVPSPPEDDPEYYTGGFDIKKTAEDEAKLLAGAEFHLATSEEDAKANKFLASDGKSYTLNNDGSTTPGLPAGVTLLKATSDAQGLAEFNGLALNWYTDTDGDGQQDIGTEPTFDADDIKRDYWVVETKAPDGYELLKAPQKITVNLASETNDQIEARIINETKTDLPFTGGAGTTLLIAIAIGAITIGTAAVVIDKKRQTN</sequence>
<dbReference type="InterPro" id="IPR032364">
    <property type="entry name" value="GramPos_pilinD1_N"/>
</dbReference>
<protein>
    <submittedName>
        <fullName evidence="5">SpaH/EbpB family LPXTG-anchored major pilin</fullName>
    </submittedName>
</protein>
<dbReference type="InterPro" id="IPR041033">
    <property type="entry name" value="SpaA_PFL_dom_1"/>
</dbReference>
<dbReference type="AlphaFoldDB" id="A0ABD4ZUG0"/>
<dbReference type="Proteomes" id="UP001241571">
    <property type="component" value="Unassembled WGS sequence"/>
</dbReference>